<feature type="compositionally biased region" description="Low complexity" evidence="3">
    <location>
        <begin position="8"/>
        <end position="18"/>
    </location>
</feature>
<feature type="domain" description="Cyclin-like" evidence="4">
    <location>
        <begin position="249"/>
        <end position="333"/>
    </location>
</feature>
<feature type="compositionally biased region" description="Gly residues" evidence="3">
    <location>
        <begin position="94"/>
        <end position="107"/>
    </location>
</feature>
<evidence type="ECO:0000256" key="2">
    <source>
        <dbReference type="RuleBase" id="RU000383"/>
    </source>
</evidence>
<feature type="compositionally biased region" description="Basic and acidic residues" evidence="3">
    <location>
        <begin position="81"/>
        <end position="90"/>
    </location>
</feature>
<organism evidence="6 7">
    <name type="scientific">Eublepharis macularius</name>
    <name type="common">Leopard gecko</name>
    <name type="synonym">Cyrtodactylus macularius</name>
    <dbReference type="NCBI Taxonomy" id="481883"/>
    <lineage>
        <taxon>Eukaryota</taxon>
        <taxon>Metazoa</taxon>
        <taxon>Chordata</taxon>
        <taxon>Craniata</taxon>
        <taxon>Vertebrata</taxon>
        <taxon>Euteleostomi</taxon>
        <taxon>Lepidosauria</taxon>
        <taxon>Squamata</taxon>
        <taxon>Bifurcata</taxon>
        <taxon>Gekkota</taxon>
        <taxon>Eublepharidae</taxon>
        <taxon>Eublepharinae</taxon>
        <taxon>Eublepharis</taxon>
    </lineage>
</organism>
<feature type="region of interest" description="Disordered" evidence="3">
    <location>
        <begin position="1"/>
        <end position="176"/>
    </location>
</feature>
<dbReference type="InterPro" id="IPR013763">
    <property type="entry name" value="Cyclin-like_dom"/>
</dbReference>
<dbReference type="CTD" id="79935"/>
<feature type="domain" description="Cyclin-like" evidence="4">
    <location>
        <begin position="345"/>
        <end position="439"/>
    </location>
</feature>
<dbReference type="Pfam" id="PF00134">
    <property type="entry name" value="Cyclin_N"/>
    <property type="match status" value="1"/>
</dbReference>
<evidence type="ECO:0000313" key="6">
    <source>
        <dbReference type="Proteomes" id="UP001190640"/>
    </source>
</evidence>
<keyword evidence="1 2" id="KW-0195">Cyclin</keyword>
<evidence type="ECO:0000259" key="4">
    <source>
        <dbReference type="SMART" id="SM00385"/>
    </source>
</evidence>
<dbReference type="InterPro" id="IPR006671">
    <property type="entry name" value="Cyclin_N"/>
</dbReference>
<comment type="similarity">
    <text evidence="2">Belongs to the cyclin family.</text>
</comment>
<dbReference type="PANTHER" id="PTHR10177">
    <property type="entry name" value="CYCLINS"/>
    <property type="match status" value="1"/>
</dbReference>
<dbReference type="SMART" id="SM01332">
    <property type="entry name" value="Cyclin_C"/>
    <property type="match status" value="1"/>
</dbReference>
<protein>
    <submittedName>
        <fullName evidence="7">Cyclin-P isoform X1</fullName>
    </submittedName>
</protein>
<dbReference type="InterPro" id="IPR004367">
    <property type="entry name" value="Cyclin_C-dom"/>
</dbReference>
<reference evidence="7" key="1">
    <citation type="submission" date="2025-08" db="UniProtKB">
        <authorList>
            <consortium name="RefSeq"/>
        </authorList>
    </citation>
    <scope>IDENTIFICATION</scope>
    <source>
        <tissue evidence="7">Blood</tissue>
    </source>
</reference>
<evidence type="ECO:0000256" key="1">
    <source>
        <dbReference type="ARBA" id="ARBA00023127"/>
    </source>
</evidence>
<feature type="compositionally biased region" description="Low complexity" evidence="3">
    <location>
        <begin position="142"/>
        <end position="152"/>
    </location>
</feature>
<dbReference type="GeneID" id="129342845"/>
<dbReference type="KEGG" id="emc:129342845"/>
<dbReference type="Proteomes" id="UP001190640">
    <property type="component" value="Chromosome 15"/>
</dbReference>
<dbReference type="SMART" id="SM00385">
    <property type="entry name" value="CYCLIN"/>
    <property type="match status" value="2"/>
</dbReference>
<name>A0AA97KD47_EUBMA</name>
<gene>
    <name evidence="7" type="primary">CCNP</name>
</gene>
<sequence>MAGASAQRGVPGAAWAGGAAPGAGRGAVSSPPPPFRGPTASLPGPAAAQGRVAGAGRLGPASPAGPPEAARPLLRRAARPQAEEKREPLRSKNGGRGCGQVWGGQGGAPEKPGAACARSAAAAGTPRQRGREGRWGPGRAGPGRPAASGRKPPSLPPSGRFEALRPGLARSRGPGPAVVLSVSRPAAAPLSAPLGQELCRALQRMQMGVEQEYAYDILRSLMQEQPRYTFRAADVPRAMTAERRALIVDWLVQVHEYLKLADDTLYLAVYLMNAYLTRSPLRVGLLQLLSLACLFLACKVEESSCPPPAQLCFMAEDSFSPKDLLGMERKILSRLKFELHYANPVSLLRLLAEVGWASLEVQYLAMYFMELSLMETDSVVVEPAQLAVAALCLAQRVLCDGTAGAQAPQGSSQGPQGSPARLHMYSEAELSVVYPSMARAALRGGRSALQATFRKYSRPQRLCTSTKSALTDSAYLRRFLGGCSS</sequence>
<evidence type="ECO:0000256" key="3">
    <source>
        <dbReference type="SAM" id="MobiDB-lite"/>
    </source>
</evidence>
<dbReference type="InterPro" id="IPR036915">
    <property type="entry name" value="Cyclin-like_sf"/>
</dbReference>
<dbReference type="RefSeq" id="XP_054854743.1">
    <property type="nucleotide sequence ID" value="XM_054998768.1"/>
</dbReference>
<evidence type="ECO:0000313" key="7">
    <source>
        <dbReference type="RefSeq" id="XP_054854743.1"/>
    </source>
</evidence>
<feature type="compositionally biased region" description="Low complexity" evidence="3">
    <location>
        <begin position="114"/>
        <end position="127"/>
    </location>
</feature>
<dbReference type="SUPFAM" id="SSF47954">
    <property type="entry name" value="Cyclin-like"/>
    <property type="match status" value="2"/>
</dbReference>
<dbReference type="FunFam" id="1.10.472.10:FF:000057">
    <property type="entry name" value="Cyclin N-terminal domain containing 2"/>
    <property type="match status" value="1"/>
</dbReference>
<dbReference type="AlphaFoldDB" id="A0AA97KD47"/>
<feature type="compositionally biased region" description="Low complexity" evidence="3">
    <location>
        <begin position="43"/>
        <end position="72"/>
    </location>
</feature>
<proteinExistence type="inferred from homology"/>
<dbReference type="InterPro" id="IPR039361">
    <property type="entry name" value="Cyclin"/>
</dbReference>
<dbReference type="Pfam" id="PF02984">
    <property type="entry name" value="Cyclin_C"/>
    <property type="match status" value="1"/>
</dbReference>
<evidence type="ECO:0000259" key="5">
    <source>
        <dbReference type="SMART" id="SM01332"/>
    </source>
</evidence>
<feature type="domain" description="Cyclin C-terminal" evidence="5">
    <location>
        <begin position="342"/>
        <end position="470"/>
    </location>
</feature>
<dbReference type="Gene3D" id="1.10.472.10">
    <property type="entry name" value="Cyclin-like"/>
    <property type="match status" value="2"/>
</dbReference>
<accession>A0AA97KD47</accession>
<keyword evidence="6" id="KW-1185">Reference proteome</keyword>
<dbReference type="CDD" id="cd20537">
    <property type="entry name" value="CYCLIN_CCNO-like_rpt2"/>
    <property type="match status" value="1"/>
</dbReference>